<organism evidence="2 3">
    <name type="scientific">Punica granatum</name>
    <name type="common">Pomegranate</name>
    <dbReference type="NCBI Taxonomy" id="22663"/>
    <lineage>
        <taxon>Eukaryota</taxon>
        <taxon>Viridiplantae</taxon>
        <taxon>Streptophyta</taxon>
        <taxon>Embryophyta</taxon>
        <taxon>Tracheophyta</taxon>
        <taxon>Spermatophyta</taxon>
        <taxon>Magnoliopsida</taxon>
        <taxon>eudicotyledons</taxon>
        <taxon>Gunneridae</taxon>
        <taxon>Pentapetalae</taxon>
        <taxon>rosids</taxon>
        <taxon>malvids</taxon>
        <taxon>Myrtales</taxon>
        <taxon>Lythraceae</taxon>
        <taxon>Punica</taxon>
    </lineage>
</organism>
<reference evidence="3" key="1">
    <citation type="journal article" date="2017" name="Plant J.">
        <title>The pomegranate (Punica granatum L.) genome and the genomics of punicalagin biosynthesis.</title>
        <authorList>
            <person name="Qin G."/>
            <person name="Xu C."/>
            <person name="Ming R."/>
            <person name="Tang H."/>
            <person name="Guyot R."/>
            <person name="Kramer E.M."/>
            <person name="Hu Y."/>
            <person name="Yi X."/>
            <person name="Qi Y."/>
            <person name="Xu X."/>
            <person name="Gao Z."/>
            <person name="Pan H."/>
            <person name="Jian J."/>
            <person name="Tian Y."/>
            <person name="Yue Z."/>
            <person name="Xu Y."/>
        </authorList>
    </citation>
    <scope>NUCLEOTIDE SEQUENCE [LARGE SCALE GENOMIC DNA]</scope>
    <source>
        <strain evidence="3">cv. Dabenzi</strain>
    </source>
</reference>
<dbReference type="EMBL" id="MTKT01005805">
    <property type="protein sequence ID" value="OWM64670.1"/>
    <property type="molecule type" value="Genomic_DNA"/>
</dbReference>
<evidence type="ECO:0000313" key="2">
    <source>
        <dbReference type="EMBL" id="OWM64670.1"/>
    </source>
</evidence>
<evidence type="ECO:0000313" key="3">
    <source>
        <dbReference type="Proteomes" id="UP000197138"/>
    </source>
</evidence>
<dbReference type="AlphaFoldDB" id="A0A218VX75"/>
<feature type="region of interest" description="Disordered" evidence="1">
    <location>
        <begin position="55"/>
        <end position="74"/>
    </location>
</feature>
<proteinExistence type="predicted"/>
<feature type="compositionally biased region" description="Basic and acidic residues" evidence="1">
    <location>
        <begin position="65"/>
        <end position="74"/>
    </location>
</feature>
<evidence type="ECO:0000256" key="1">
    <source>
        <dbReference type="SAM" id="MobiDB-lite"/>
    </source>
</evidence>
<protein>
    <submittedName>
        <fullName evidence="2">Uncharacterized protein</fullName>
    </submittedName>
</protein>
<comment type="caution">
    <text evidence="2">The sequence shown here is derived from an EMBL/GenBank/DDBJ whole genome shotgun (WGS) entry which is preliminary data.</text>
</comment>
<name>A0A218VX75_PUNGR</name>
<gene>
    <name evidence="2" type="ORF">CDL15_Pgr013828</name>
</gene>
<accession>A0A218VX75</accession>
<dbReference type="Proteomes" id="UP000197138">
    <property type="component" value="Unassembled WGS sequence"/>
</dbReference>
<sequence length="74" mass="8061">MPLPCNEGFCFVGCRVMRDSSSGVERLRIPSGRKLESAVVLAVCSTCDPDITSKSLQNGSRSRRPRCEASRGSR</sequence>